<dbReference type="EMBL" id="LUGG01000024">
    <property type="protein sequence ID" value="OBZ67444.1"/>
    <property type="molecule type" value="Genomic_DNA"/>
</dbReference>
<evidence type="ECO:0000313" key="2">
    <source>
        <dbReference type="EMBL" id="OBZ67444.1"/>
    </source>
</evidence>
<feature type="compositionally biased region" description="Low complexity" evidence="1">
    <location>
        <begin position="135"/>
        <end position="151"/>
    </location>
</feature>
<comment type="caution">
    <text evidence="2">The sequence shown here is derived from an EMBL/GenBank/DDBJ whole genome shotgun (WGS) entry which is preliminary data.</text>
</comment>
<accession>A0A1C7LXA3</accession>
<organism evidence="2 3">
    <name type="scientific">Grifola frondosa</name>
    <name type="common">Maitake</name>
    <name type="synonym">Polyporus frondosus</name>
    <dbReference type="NCBI Taxonomy" id="5627"/>
    <lineage>
        <taxon>Eukaryota</taxon>
        <taxon>Fungi</taxon>
        <taxon>Dikarya</taxon>
        <taxon>Basidiomycota</taxon>
        <taxon>Agaricomycotina</taxon>
        <taxon>Agaricomycetes</taxon>
        <taxon>Polyporales</taxon>
        <taxon>Grifolaceae</taxon>
        <taxon>Grifola</taxon>
    </lineage>
</organism>
<keyword evidence="3" id="KW-1185">Reference proteome</keyword>
<feature type="compositionally biased region" description="Acidic residues" evidence="1">
    <location>
        <begin position="231"/>
        <end position="245"/>
    </location>
</feature>
<feature type="compositionally biased region" description="Polar residues" evidence="1">
    <location>
        <begin position="162"/>
        <end position="174"/>
    </location>
</feature>
<protein>
    <submittedName>
        <fullName evidence="2">Uncharacterized protein</fullName>
    </submittedName>
</protein>
<evidence type="ECO:0000313" key="3">
    <source>
        <dbReference type="Proteomes" id="UP000092993"/>
    </source>
</evidence>
<evidence type="ECO:0000256" key="1">
    <source>
        <dbReference type="SAM" id="MobiDB-lite"/>
    </source>
</evidence>
<feature type="region of interest" description="Disordered" evidence="1">
    <location>
        <begin position="115"/>
        <end position="260"/>
    </location>
</feature>
<gene>
    <name evidence="2" type="ORF">A0H81_12604</name>
</gene>
<reference evidence="2 3" key="1">
    <citation type="submission" date="2016-03" db="EMBL/GenBank/DDBJ databases">
        <title>Whole genome sequencing of Grifola frondosa 9006-11.</title>
        <authorList>
            <person name="Min B."/>
            <person name="Park H."/>
            <person name="Kim J.-G."/>
            <person name="Cho H."/>
            <person name="Oh Y.-L."/>
            <person name="Kong W.-S."/>
            <person name="Choi I.-G."/>
        </authorList>
    </citation>
    <scope>NUCLEOTIDE SEQUENCE [LARGE SCALE GENOMIC DNA]</scope>
    <source>
        <strain evidence="2 3">9006-11</strain>
    </source>
</reference>
<dbReference type="AlphaFoldDB" id="A0A1C7LXA3"/>
<sequence length="260" mass="27730">MSATHDPSQSQRAVDVDSRSQLLVRTSQFLKKVSNFRASRLKNESTSPPAMCERTARSMDLGSKAFVSHNVFDESPHGRSLDHDRESGSAVPRLVQPYASDSNLLASRSETSGAVGAIDGLPSQPAPPYSLMPEPSTSTSARRALAPRLATLPPPMMARFNAQGSARLTPSIVTRQPPMPLLNLPMLPPPTQSQVQPIGRIGDTEQEADPETASLGDSDDDSDGGGTPETEAQEGSDEEDEEENSEPSPEVQEEAGRASA</sequence>
<dbReference type="Proteomes" id="UP000092993">
    <property type="component" value="Unassembled WGS sequence"/>
</dbReference>
<name>A0A1C7LXA3_GRIFR</name>
<proteinExistence type="predicted"/>